<feature type="domain" description="Vta1 C-terminal" evidence="11">
    <location>
        <begin position="302"/>
        <end position="334"/>
    </location>
</feature>
<evidence type="ECO:0000256" key="3">
    <source>
        <dbReference type="ARBA" id="ARBA00007895"/>
    </source>
</evidence>
<dbReference type="Gene3D" id="1.20.5.420">
    <property type="entry name" value="Immunoglobulin FC, subunit C"/>
    <property type="match status" value="1"/>
</dbReference>
<keyword evidence="5" id="KW-0963">Cytoplasm</keyword>
<evidence type="ECO:0000256" key="4">
    <source>
        <dbReference type="ARBA" id="ARBA00022448"/>
    </source>
</evidence>
<evidence type="ECO:0000256" key="9">
    <source>
        <dbReference type="SAM" id="MobiDB-lite"/>
    </source>
</evidence>
<dbReference type="InterPro" id="IPR039431">
    <property type="entry name" value="Vta1/CALS_N"/>
</dbReference>
<dbReference type="GO" id="GO:0005771">
    <property type="term" value="C:multivesicular body"/>
    <property type="evidence" value="ECO:0007669"/>
    <property type="project" value="TreeGrafter"/>
</dbReference>
<dbReference type="Pfam" id="PF18097">
    <property type="entry name" value="Vta1_C"/>
    <property type="match status" value="1"/>
</dbReference>
<keyword evidence="6" id="KW-0967">Endosome</keyword>
<organism evidence="12 13">
    <name type="scientific">Conidiobolus coronatus (strain ATCC 28846 / CBS 209.66 / NRRL 28638)</name>
    <name type="common">Delacroixia coronata</name>
    <dbReference type="NCBI Taxonomy" id="796925"/>
    <lineage>
        <taxon>Eukaryota</taxon>
        <taxon>Fungi</taxon>
        <taxon>Fungi incertae sedis</taxon>
        <taxon>Zoopagomycota</taxon>
        <taxon>Entomophthoromycotina</taxon>
        <taxon>Entomophthoromycetes</taxon>
        <taxon>Entomophthorales</taxon>
        <taxon>Ancylistaceae</taxon>
        <taxon>Conidiobolus</taxon>
    </lineage>
</organism>
<evidence type="ECO:0000256" key="2">
    <source>
        <dbReference type="ARBA" id="ARBA00004496"/>
    </source>
</evidence>
<feature type="compositionally biased region" description="Low complexity" evidence="9">
    <location>
        <begin position="224"/>
        <end position="233"/>
    </location>
</feature>
<dbReference type="EMBL" id="KQ964740">
    <property type="protein sequence ID" value="KXN66325.1"/>
    <property type="molecule type" value="Genomic_DNA"/>
</dbReference>
<comment type="similarity">
    <text evidence="3">Belongs to the VTA1 family.</text>
</comment>
<evidence type="ECO:0000313" key="13">
    <source>
        <dbReference type="Proteomes" id="UP000070444"/>
    </source>
</evidence>
<dbReference type="Gene3D" id="1.25.40.270">
    <property type="entry name" value="Vacuolar protein sorting-associated protein vta1"/>
    <property type="match status" value="1"/>
</dbReference>
<keyword evidence="8" id="KW-0472">Membrane</keyword>
<dbReference type="InterPro" id="IPR023175">
    <property type="entry name" value="Vta1/CALS_N_sf"/>
</dbReference>
<dbReference type="OrthoDB" id="391137at2759"/>
<evidence type="ECO:0000256" key="1">
    <source>
        <dbReference type="ARBA" id="ARBA00004481"/>
    </source>
</evidence>
<sequence>MDSPIPEELKFINQFIQRSKELKTQEPIISYYCLCYSVKLAISQGFKSQEKSDNEAITSELAGIAYVENFALKVFQSADNQERSGNLSIKTVRAFMAAANFLEILKYFDKELEGEILEKLKYSKFKAAEIAKLIKEGKVNREDGQRSPISQGDASENMNVDNDAGKQQDIQPSAQDSHPIDRLPSPPTVSHNINDISSFPPISPTFQSGPNDFSILPTPPTNPILPTNNSNSIDLPSIPQHDPSSAPQSPFHQSPSAPQSPYNQVPAPPPPSHASPVNHNPYNMNSMYGSLPASQPPQMLDPKLLSQAEKCCRFAISSLQYDDLEEALRQLDKARNLVVQLQQQK</sequence>
<feature type="region of interest" description="Disordered" evidence="9">
    <location>
        <begin position="140"/>
        <end position="295"/>
    </location>
</feature>
<protein>
    <submittedName>
        <fullName evidence="12">DUF605-domain-containing protein</fullName>
    </submittedName>
</protein>
<feature type="compositionally biased region" description="Polar residues" evidence="9">
    <location>
        <begin position="188"/>
        <end position="197"/>
    </location>
</feature>
<dbReference type="InterPro" id="IPR041212">
    <property type="entry name" value="Vta1_C"/>
</dbReference>
<evidence type="ECO:0000256" key="7">
    <source>
        <dbReference type="ARBA" id="ARBA00022927"/>
    </source>
</evidence>
<dbReference type="PANTHER" id="PTHR46009:SF1">
    <property type="entry name" value="VACUOLAR PROTEIN SORTING-ASSOCIATED PROTEIN VTA1 HOMOLOG"/>
    <property type="match status" value="1"/>
</dbReference>
<dbReference type="PANTHER" id="PTHR46009">
    <property type="entry name" value="VACUOLAR PROTEIN SORTING-ASSOCIATED PROTEIN VTA1 HOMOLOG"/>
    <property type="match status" value="1"/>
</dbReference>
<evidence type="ECO:0000259" key="10">
    <source>
        <dbReference type="Pfam" id="PF04652"/>
    </source>
</evidence>
<feature type="compositionally biased region" description="Polar residues" evidence="9">
    <location>
        <begin position="147"/>
        <end position="160"/>
    </location>
</feature>
<keyword evidence="13" id="KW-1185">Reference proteome</keyword>
<dbReference type="GO" id="GO:0010008">
    <property type="term" value="C:endosome membrane"/>
    <property type="evidence" value="ECO:0007669"/>
    <property type="project" value="UniProtKB-SubCell"/>
</dbReference>
<feature type="domain" description="Vta1/callose synthase N-terminal" evidence="10">
    <location>
        <begin position="50"/>
        <end position="136"/>
    </location>
</feature>
<evidence type="ECO:0000256" key="5">
    <source>
        <dbReference type="ARBA" id="ARBA00022490"/>
    </source>
</evidence>
<dbReference type="InterPro" id="IPR044538">
    <property type="entry name" value="Vta1-like"/>
</dbReference>
<keyword evidence="7" id="KW-0653">Protein transport</keyword>
<gene>
    <name evidence="12" type="ORF">CONCODRAFT_80526</name>
</gene>
<accession>A0A137NU42</accession>
<feature type="compositionally biased region" description="Polar residues" evidence="9">
    <location>
        <begin position="282"/>
        <end position="295"/>
    </location>
</feature>
<dbReference type="Pfam" id="PF04652">
    <property type="entry name" value="Vta1"/>
    <property type="match status" value="1"/>
</dbReference>
<name>A0A137NU42_CONC2</name>
<reference evidence="12 13" key="1">
    <citation type="journal article" date="2015" name="Genome Biol. Evol.">
        <title>Phylogenomic analyses indicate that early fungi evolved digesting cell walls of algal ancestors of land plants.</title>
        <authorList>
            <person name="Chang Y."/>
            <person name="Wang S."/>
            <person name="Sekimoto S."/>
            <person name="Aerts A.L."/>
            <person name="Choi C."/>
            <person name="Clum A."/>
            <person name="LaButti K.M."/>
            <person name="Lindquist E.A."/>
            <person name="Yee Ngan C."/>
            <person name="Ohm R.A."/>
            <person name="Salamov A.A."/>
            <person name="Grigoriev I.V."/>
            <person name="Spatafora J.W."/>
            <person name="Berbee M.L."/>
        </authorList>
    </citation>
    <scope>NUCLEOTIDE SEQUENCE [LARGE SCALE GENOMIC DNA]</scope>
    <source>
        <strain evidence="12 13">NRRL 28638</strain>
    </source>
</reference>
<proteinExistence type="inferred from homology"/>
<evidence type="ECO:0000256" key="8">
    <source>
        <dbReference type="ARBA" id="ARBA00023136"/>
    </source>
</evidence>
<dbReference type="GO" id="GO:0015031">
    <property type="term" value="P:protein transport"/>
    <property type="evidence" value="ECO:0007669"/>
    <property type="project" value="UniProtKB-KW"/>
</dbReference>
<evidence type="ECO:0000259" key="11">
    <source>
        <dbReference type="Pfam" id="PF18097"/>
    </source>
</evidence>
<evidence type="ECO:0000313" key="12">
    <source>
        <dbReference type="EMBL" id="KXN66325.1"/>
    </source>
</evidence>
<dbReference type="STRING" id="796925.A0A137NU42"/>
<keyword evidence="4" id="KW-0813">Transport</keyword>
<evidence type="ECO:0000256" key="6">
    <source>
        <dbReference type="ARBA" id="ARBA00022753"/>
    </source>
</evidence>
<comment type="subcellular location">
    <subcellularLocation>
        <location evidence="2">Cytoplasm</location>
    </subcellularLocation>
    <subcellularLocation>
        <location evidence="1">Endosome membrane</location>
        <topology evidence="1">Peripheral membrane protein</topology>
    </subcellularLocation>
</comment>
<dbReference type="AlphaFoldDB" id="A0A137NU42"/>
<dbReference type="Proteomes" id="UP000070444">
    <property type="component" value="Unassembled WGS sequence"/>
</dbReference>
<feature type="compositionally biased region" description="Polar residues" evidence="9">
    <location>
        <begin position="242"/>
        <end position="263"/>
    </location>
</feature>
<dbReference type="GO" id="GO:0032511">
    <property type="term" value="P:late endosome to vacuole transport via multivesicular body sorting pathway"/>
    <property type="evidence" value="ECO:0007669"/>
    <property type="project" value="InterPro"/>
</dbReference>
<dbReference type="OMA" id="NECICND"/>